<keyword evidence="1" id="KW-0378">Hydrolase</keyword>
<name>A0A7W3PF73_9MICO</name>
<proteinExistence type="predicted"/>
<dbReference type="PANTHER" id="PTHR35372:SF2">
    <property type="entry name" value="SF3 HELICASE DOMAIN-CONTAINING PROTEIN"/>
    <property type="match status" value="1"/>
</dbReference>
<keyword evidence="4" id="KW-1185">Reference proteome</keyword>
<protein>
    <recommendedName>
        <fullName evidence="2">DNA primase/polymerase bifunctional N-terminal domain-containing protein</fullName>
    </recommendedName>
</protein>
<dbReference type="SMART" id="SM00943">
    <property type="entry name" value="Prim-Pol"/>
    <property type="match status" value="1"/>
</dbReference>
<dbReference type="AlphaFoldDB" id="A0A7W3PF73"/>
<comment type="caution">
    <text evidence="3">The sequence shown here is derived from an EMBL/GenBank/DDBJ whole genome shotgun (WGS) entry which is preliminary data.</text>
</comment>
<dbReference type="GO" id="GO:0016787">
    <property type="term" value="F:hydrolase activity"/>
    <property type="evidence" value="ECO:0007669"/>
    <property type="project" value="UniProtKB-KW"/>
</dbReference>
<dbReference type="RefSeq" id="WP_182618069.1">
    <property type="nucleotide sequence ID" value="NZ_BAAATF010000011.1"/>
</dbReference>
<dbReference type="InterPro" id="IPR015330">
    <property type="entry name" value="DNA_primase/pol_bifunc_N"/>
</dbReference>
<evidence type="ECO:0000313" key="3">
    <source>
        <dbReference type="EMBL" id="MBA8809294.1"/>
    </source>
</evidence>
<accession>A0A7W3PF73</accession>
<dbReference type="CDD" id="cd04859">
    <property type="entry name" value="Prim_Pol"/>
    <property type="match status" value="1"/>
</dbReference>
<evidence type="ECO:0000313" key="4">
    <source>
        <dbReference type="Proteomes" id="UP000540568"/>
    </source>
</evidence>
<dbReference type="EMBL" id="JACGWV010000001">
    <property type="protein sequence ID" value="MBA8809294.1"/>
    <property type="molecule type" value="Genomic_DNA"/>
</dbReference>
<dbReference type="Pfam" id="PF09250">
    <property type="entry name" value="Prim-Pol"/>
    <property type="match status" value="1"/>
</dbReference>
<dbReference type="SUPFAM" id="SSF56747">
    <property type="entry name" value="Prim-pol domain"/>
    <property type="match status" value="1"/>
</dbReference>
<feature type="domain" description="DNA primase/polymerase bifunctional N-terminal" evidence="2">
    <location>
        <begin position="27"/>
        <end position="209"/>
    </location>
</feature>
<dbReference type="Proteomes" id="UP000540568">
    <property type="component" value="Unassembled WGS sequence"/>
</dbReference>
<dbReference type="InterPro" id="IPR051620">
    <property type="entry name" value="ORF904-like_C"/>
</dbReference>
<sequence length="328" mass="34888">MNAKRWSSTHAGSTPAENRHGALLATALEYAARGWAVFPLTPGSKRPATPRHPAAECDHTDPWCRREHTGWEQRATTDPDRITRAWTARPYGIGIACGPSGLLVIDTDTPKPGAATAPGEDTLAALTAAHGRTEGLPATWTTRTPSGGVHRYYTTAHLPTPLGNTAGRLGALIDTRGQGGYVVAPPTTTDAGRYEVTAQIEATPLPAWLVQRLTPRPVEPSGVRELRPVTDRSAYLRAVLAKEAEHVREAPEGGRNHALFLAARCLGEFVAGGSLSEGEAAGVLLDACTAHYGKPANDPKRPPFTEAEAYKTIRSGIRRGATKPRTAA</sequence>
<organism evidence="3 4">
    <name type="scientific">Promicromonospora sukumoe</name>
    <dbReference type="NCBI Taxonomy" id="88382"/>
    <lineage>
        <taxon>Bacteria</taxon>
        <taxon>Bacillati</taxon>
        <taxon>Actinomycetota</taxon>
        <taxon>Actinomycetes</taxon>
        <taxon>Micrococcales</taxon>
        <taxon>Promicromonosporaceae</taxon>
        <taxon>Promicromonospora</taxon>
    </lineage>
</organism>
<gene>
    <name evidence="3" type="ORF">FHX71_003236</name>
</gene>
<dbReference type="PANTHER" id="PTHR35372">
    <property type="entry name" value="ATP BINDING PROTEIN-RELATED"/>
    <property type="match status" value="1"/>
</dbReference>
<evidence type="ECO:0000256" key="1">
    <source>
        <dbReference type="ARBA" id="ARBA00022801"/>
    </source>
</evidence>
<reference evidence="3 4" key="1">
    <citation type="submission" date="2020-07" db="EMBL/GenBank/DDBJ databases">
        <title>Sequencing the genomes of 1000 actinobacteria strains.</title>
        <authorList>
            <person name="Klenk H.-P."/>
        </authorList>
    </citation>
    <scope>NUCLEOTIDE SEQUENCE [LARGE SCALE GENOMIC DNA]</scope>
    <source>
        <strain evidence="3 4">DSM 44121</strain>
    </source>
</reference>
<evidence type="ECO:0000259" key="2">
    <source>
        <dbReference type="SMART" id="SM00943"/>
    </source>
</evidence>